<organism evidence="1 2">
    <name type="scientific">Streptomyces synnematoformans</name>
    <dbReference type="NCBI Taxonomy" id="415721"/>
    <lineage>
        <taxon>Bacteria</taxon>
        <taxon>Bacillati</taxon>
        <taxon>Actinomycetota</taxon>
        <taxon>Actinomycetes</taxon>
        <taxon>Kitasatosporales</taxon>
        <taxon>Streptomycetaceae</taxon>
        <taxon>Streptomyces</taxon>
    </lineage>
</organism>
<name>A0ABP5L4A7_9ACTN</name>
<dbReference type="Proteomes" id="UP001500443">
    <property type="component" value="Unassembled WGS sequence"/>
</dbReference>
<reference evidence="2" key="1">
    <citation type="journal article" date="2019" name="Int. J. Syst. Evol. Microbiol.">
        <title>The Global Catalogue of Microorganisms (GCM) 10K type strain sequencing project: providing services to taxonomists for standard genome sequencing and annotation.</title>
        <authorList>
            <consortium name="The Broad Institute Genomics Platform"/>
            <consortium name="The Broad Institute Genome Sequencing Center for Infectious Disease"/>
            <person name="Wu L."/>
            <person name="Ma J."/>
        </authorList>
    </citation>
    <scope>NUCLEOTIDE SEQUENCE [LARGE SCALE GENOMIC DNA]</scope>
    <source>
        <strain evidence="2">JCM 15481</strain>
    </source>
</reference>
<comment type="caution">
    <text evidence="1">The sequence shown here is derived from an EMBL/GenBank/DDBJ whole genome shotgun (WGS) entry which is preliminary data.</text>
</comment>
<sequence>MGRNCGSAQPQEPLANVAEWTARAPQRRGAVTGGRGRWDLMDEAEGVQQTVTAQAPVLLLAGVDEEEPPEPNVVRGID</sequence>
<dbReference type="EMBL" id="BAAAPF010000222">
    <property type="protein sequence ID" value="GAA2140660.1"/>
    <property type="molecule type" value="Genomic_DNA"/>
</dbReference>
<gene>
    <name evidence="1" type="ORF">GCM10009802_50960</name>
</gene>
<evidence type="ECO:0000313" key="1">
    <source>
        <dbReference type="EMBL" id="GAA2140660.1"/>
    </source>
</evidence>
<keyword evidence="2" id="KW-1185">Reference proteome</keyword>
<evidence type="ECO:0000313" key="2">
    <source>
        <dbReference type="Proteomes" id="UP001500443"/>
    </source>
</evidence>
<proteinExistence type="predicted"/>
<accession>A0ABP5L4A7</accession>
<protein>
    <submittedName>
        <fullName evidence="1">Uncharacterized protein</fullName>
    </submittedName>
</protein>